<evidence type="ECO:0000313" key="1">
    <source>
        <dbReference type="EMBL" id="KKZ61615.1"/>
    </source>
</evidence>
<sequence length="117" mass="13259">MESCKSSKQSSVIYIPTASRLNDVTDENNLIMGVPSVRSVELLSRIRLPTVEFKDGEGARRMKYFGKAIQPDRDARLNLLLTPAGRIWPENSLRISYLYQYMQGVGRAKYPTIFDAS</sequence>
<name>A0A0G2HV20_9EURO</name>
<gene>
    <name evidence="1" type="ORF">EMCG_03861</name>
</gene>
<reference evidence="2" key="1">
    <citation type="journal article" date="2015" name="PLoS Genet.">
        <title>The dynamic genome and transcriptome of the human fungal pathogen Blastomyces and close relative Emmonsia.</title>
        <authorList>
            <person name="Munoz J.F."/>
            <person name="Gauthier G.M."/>
            <person name="Desjardins C.A."/>
            <person name="Gallo J.E."/>
            <person name="Holder J."/>
            <person name="Sullivan T.D."/>
            <person name="Marty A.J."/>
            <person name="Carmen J.C."/>
            <person name="Chen Z."/>
            <person name="Ding L."/>
            <person name="Gujja S."/>
            <person name="Magrini V."/>
            <person name="Misas E."/>
            <person name="Mitreva M."/>
            <person name="Priest M."/>
            <person name="Saif S."/>
            <person name="Whiston E.A."/>
            <person name="Young S."/>
            <person name="Zeng Q."/>
            <person name="Goldman W.E."/>
            <person name="Mardis E.R."/>
            <person name="Taylor J.W."/>
            <person name="McEwen J.G."/>
            <person name="Clay O.K."/>
            <person name="Klein B.S."/>
            <person name="Cuomo C.A."/>
        </authorList>
    </citation>
    <scope>NUCLEOTIDE SEQUENCE [LARGE SCALE GENOMIC DNA]</scope>
    <source>
        <strain evidence="2">UAMH 3008</strain>
    </source>
</reference>
<dbReference type="EMBL" id="LCZI01001263">
    <property type="protein sequence ID" value="KKZ61615.1"/>
    <property type="molecule type" value="Genomic_DNA"/>
</dbReference>
<organism evidence="1 2">
    <name type="scientific">[Emmonsia] crescens</name>
    <dbReference type="NCBI Taxonomy" id="73230"/>
    <lineage>
        <taxon>Eukaryota</taxon>
        <taxon>Fungi</taxon>
        <taxon>Dikarya</taxon>
        <taxon>Ascomycota</taxon>
        <taxon>Pezizomycotina</taxon>
        <taxon>Eurotiomycetes</taxon>
        <taxon>Eurotiomycetidae</taxon>
        <taxon>Onygenales</taxon>
        <taxon>Ajellomycetaceae</taxon>
        <taxon>Emergomyces</taxon>
    </lineage>
</organism>
<protein>
    <submittedName>
        <fullName evidence="1">Uncharacterized protein</fullName>
    </submittedName>
</protein>
<proteinExistence type="predicted"/>
<accession>A0A0G2HV20</accession>
<dbReference type="Proteomes" id="UP000034164">
    <property type="component" value="Unassembled WGS sequence"/>
</dbReference>
<comment type="caution">
    <text evidence="1">The sequence shown here is derived from an EMBL/GenBank/DDBJ whole genome shotgun (WGS) entry which is preliminary data.</text>
</comment>
<dbReference type="AlphaFoldDB" id="A0A0G2HV20"/>
<evidence type="ECO:0000313" key="2">
    <source>
        <dbReference type="Proteomes" id="UP000034164"/>
    </source>
</evidence>
<dbReference type="VEuPathDB" id="FungiDB:EMCG_03861"/>